<sequence>MSFKSAGGTDDIKNNKKSVKKNQDVTETRNKGQETRDKKQETRNKKQGPNAIGMTDIIARQFIAGIKG</sequence>
<dbReference type="Proteomes" id="UP000238157">
    <property type="component" value="Unassembled WGS sequence"/>
</dbReference>
<evidence type="ECO:0000313" key="3">
    <source>
        <dbReference type="Proteomes" id="UP000238157"/>
    </source>
</evidence>
<keyword evidence="3" id="KW-1185">Reference proteome</keyword>
<organism evidence="2 3">
    <name type="scientific">Mongoliibacter ruber</name>
    <dbReference type="NCBI Taxonomy" id="1750599"/>
    <lineage>
        <taxon>Bacteria</taxon>
        <taxon>Pseudomonadati</taxon>
        <taxon>Bacteroidota</taxon>
        <taxon>Cytophagia</taxon>
        <taxon>Cytophagales</taxon>
        <taxon>Cyclobacteriaceae</taxon>
        <taxon>Mongoliibacter</taxon>
    </lineage>
</organism>
<protein>
    <submittedName>
        <fullName evidence="2">Uncharacterized protein</fullName>
    </submittedName>
</protein>
<dbReference type="EMBL" id="PVTR01000005">
    <property type="protein sequence ID" value="PRY87959.1"/>
    <property type="molecule type" value="Genomic_DNA"/>
</dbReference>
<reference evidence="2 3" key="1">
    <citation type="submission" date="2018-03" db="EMBL/GenBank/DDBJ databases">
        <title>Genomic Encyclopedia of Archaeal and Bacterial Type Strains, Phase II (KMG-II): from individual species to whole genera.</title>
        <authorList>
            <person name="Goeker M."/>
        </authorList>
    </citation>
    <scope>NUCLEOTIDE SEQUENCE [LARGE SCALE GENOMIC DNA]</scope>
    <source>
        <strain evidence="2 3">DSM 27929</strain>
    </source>
</reference>
<dbReference type="AlphaFoldDB" id="A0A2T0WMM9"/>
<evidence type="ECO:0000256" key="1">
    <source>
        <dbReference type="SAM" id="MobiDB-lite"/>
    </source>
</evidence>
<gene>
    <name evidence="2" type="ORF">CLW00_10579</name>
</gene>
<proteinExistence type="predicted"/>
<evidence type="ECO:0000313" key="2">
    <source>
        <dbReference type="EMBL" id="PRY87959.1"/>
    </source>
</evidence>
<dbReference type="RefSeq" id="WP_106133452.1">
    <property type="nucleotide sequence ID" value="NZ_PVTR01000005.1"/>
</dbReference>
<comment type="caution">
    <text evidence="2">The sequence shown here is derived from an EMBL/GenBank/DDBJ whole genome shotgun (WGS) entry which is preliminary data.</text>
</comment>
<feature type="region of interest" description="Disordered" evidence="1">
    <location>
        <begin position="1"/>
        <end position="56"/>
    </location>
</feature>
<feature type="compositionally biased region" description="Basic and acidic residues" evidence="1">
    <location>
        <begin position="21"/>
        <end position="44"/>
    </location>
</feature>
<name>A0A2T0WMM9_9BACT</name>
<accession>A0A2T0WMM9</accession>